<evidence type="ECO:0000313" key="2">
    <source>
        <dbReference type="Proteomes" id="UP001234202"/>
    </source>
</evidence>
<organism evidence="1 2">
    <name type="scientific">Naganishia onofrii</name>
    <dbReference type="NCBI Taxonomy" id="1851511"/>
    <lineage>
        <taxon>Eukaryota</taxon>
        <taxon>Fungi</taxon>
        <taxon>Dikarya</taxon>
        <taxon>Basidiomycota</taxon>
        <taxon>Agaricomycotina</taxon>
        <taxon>Tremellomycetes</taxon>
        <taxon>Filobasidiales</taxon>
        <taxon>Filobasidiaceae</taxon>
        <taxon>Naganishia</taxon>
    </lineage>
</organism>
<sequence length="361" mass="40189">MAMAAVFGIHMTIVDHTVGTYPNNFTSQAPSYDDAYFAVPSYQGNAYPVQGSDMSGANTSTSTFNAFVSNKSRLPIITTRRSPCTTGLSTRHRLSSRLTGVDKWPRPAFLSPGQPVQFRATSTQTLRNFSVQPRIVTPGMHGPWEICSSEGYRQHTSMVHPSSLSHNASMGSTGCHGNDRNTSISQPTIAGVGSEGSVCEGEGSEEIQQEETQQDRKARAIAASQQETARAMRLLYSTLTPTHDIALFDNQSAKSRYDWEGEQAGKTGVEGDRIRDIIGNAKYDKLKSRVNARRYREVKRKAREQPGKTHRISSVYSMHAGTEEDLRKQMAEEEDPEKKKKLRNSLSARQKRLRQKQTKRQ</sequence>
<gene>
    <name evidence="1" type="ORF">QFC24_003867</name>
</gene>
<protein>
    <submittedName>
        <fullName evidence="1">Uncharacterized protein</fullName>
    </submittedName>
</protein>
<reference evidence="1" key="1">
    <citation type="submission" date="2023-04" db="EMBL/GenBank/DDBJ databases">
        <title>Draft Genome sequencing of Naganishia species isolated from polar environments using Oxford Nanopore Technology.</title>
        <authorList>
            <person name="Leo P."/>
            <person name="Venkateswaran K."/>
        </authorList>
    </citation>
    <scope>NUCLEOTIDE SEQUENCE</scope>
    <source>
        <strain evidence="1">DBVPG 5303</strain>
    </source>
</reference>
<comment type="caution">
    <text evidence="1">The sequence shown here is derived from an EMBL/GenBank/DDBJ whole genome shotgun (WGS) entry which is preliminary data.</text>
</comment>
<dbReference type="Proteomes" id="UP001234202">
    <property type="component" value="Unassembled WGS sequence"/>
</dbReference>
<proteinExistence type="predicted"/>
<accession>A0ACC2XIF9</accession>
<keyword evidence="2" id="KW-1185">Reference proteome</keyword>
<evidence type="ECO:0000313" key="1">
    <source>
        <dbReference type="EMBL" id="KAJ9122831.1"/>
    </source>
</evidence>
<name>A0ACC2XIF9_9TREE</name>
<dbReference type="EMBL" id="JASBWV010000013">
    <property type="protein sequence ID" value="KAJ9122831.1"/>
    <property type="molecule type" value="Genomic_DNA"/>
</dbReference>